<keyword evidence="1" id="KW-1133">Transmembrane helix</keyword>
<evidence type="ECO:0000256" key="1">
    <source>
        <dbReference type="SAM" id="Phobius"/>
    </source>
</evidence>
<keyword evidence="1" id="KW-0812">Transmembrane</keyword>
<protein>
    <submittedName>
        <fullName evidence="2">Uncharacterized protein</fullName>
    </submittedName>
</protein>
<organism evidence="2 3">
    <name type="scientific">Colocasia esculenta</name>
    <name type="common">Wild taro</name>
    <name type="synonym">Arum esculentum</name>
    <dbReference type="NCBI Taxonomy" id="4460"/>
    <lineage>
        <taxon>Eukaryota</taxon>
        <taxon>Viridiplantae</taxon>
        <taxon>Streptophyta</taxon>
        <taxon>Embryophyta</taxon>
        <taxon>Tracheophyta</taxon>
        <taxon>Spermatophyta</taxon>
        <taxon>Magnoliopsida</taxon>
        <taxon>Liliopsida</taxon>
        <taxon>Araceae</taxon>
        <taxon>Aroideae</taxon>
        <taxon>Colocasieae</taxon>
        <taxon>Colocasia</taxon>
    </lineage>
</organism>
<dbReference type="EMBL" id="NMUH01006172">
    <property type="protein sequence ID" value="MQM14639.1"/>
    <property type="molecule type" value="Genomic_DNA"/>
</dbReference>
<feature type="non-terminal residue" evidence="2">
    <location>
        <position position="546"/>
    </location>
</feature>
<keyword evidence="3" id="KW-1185">Reference proteome</keyword>
<name>A0A843WWG9_COLES</name>
<evidence type="ECO:0000313" key="2">
    <source>
        <dbReference type="EMBL" id="MQM14639.1"/>
    </source>
</evidence>
<comment type="caution">
    <text evidence="2">The sequence shown here is derived from an EMBL/GenBank/DDBJ whole genome shotgun (WGS) entry which is preliminary data.</text>
</comment>
<feature type="transmembrane region" description="Helical" evidence="1">
    <location>
        <begin position="511"/>
        <end position="536"/>
    </location>
</feature>
<dbReference type="AlphaFoldDB" id="A0A843WWG9"/>
<feature type="non-terminal residue" evidence="2">
    <location>
        <position position="1"/>
    </location>
</feature>
<dbReference type="Proteomes" id="UP000652761">
    <property type="component" value="Unassembled WGS sequence"/>
</dbReference>
<accession>A0A843WWG9</accession>
<gene>
    <name evidence="2" type="ORF">Taro_047574</name>
</gene>
<sequence>RDAEVVEVFSSRRSPDSPLSHCLSLRWFRSHVVVLGVGPQLGQAVVLRAFVCFRGGSISPFRGGEAGARLVSGGHGRRVPLLAASGGGLVAVITHASGVFRSVFSLFRSPILGCQSVVAPACMDSRPCGVSGVQGGSACRPSTLWRSEVAVLGVRRHSHLVVAWSLRALFARLTPLLPSARGSSSRELGVGRVAEATVVPCVVSNSESECCELLYPSELRVVLYSFSGSVGGDANLRVPGGGPGGRVVTVISELVSTEICKEVYGFPASFVCALQCVTVVAASRAWRVWSLGVFVPWWRGWRWTRWQWSSPYGGRLQASLGTVLFVVFGAFGCVCAVVAERAYVWRGLHRCRGFSQDCSVLVSAVAVLPQGLRCVVGLDGAFCRNGALVVLVEVLPGLACVASACYSVLSDGPCCLVVWVVHSGEGSSQDRPLSLLEEVLPRSALCSFRAIIVLPMWFKVRHLVGLCSGEVLLGRLSALLVEVLPKAALTSCVPVGRVVCFVSRALRALTYGGLVSVVGVWLAVLLIEVSVVRCGFLSRVWKRLVA</sequence>
<reference evidence="2" key="1">
    <citation type="submission" date="2017-07" db="EMBL/GenBank/DDBJ databases">
        <title>Taro Niue Genome Assembly and Annotation.</title>
        <authorList>
            <person name="Atibalentja N."/>
            <person name="Keating K."/>
            <person name="Fields C.J."/>
        </authorList>
    </citation>
    <scope>NUCLEOTIDE SEQUENCE</scope>
    <source>
        <strain evidence="2">Niue_2</strain>
        <tissue evidence="2">Leaf</tissue>
    </source>
</reference>
<keyword evidence="1" id="KW-0472">Membrane</keyword>
<feature type="transmembrane region" description="Helical" evidence="1">
    <location>
        <begin position="318"/>
        <end position="339"/>
    </location>
</feature>
<evidence type="ECO:0000313" key="3">
    <source>
        <dbReference type="Proteomes" id="UP000652761"/>
    </source>
</evidence>
<proteinExistence type="predicted"/>